<evidence type="ECO:0000256" key="2">
    <source>
        <dbReference type="PROSITE-ProRule" id="PRU00192"/>
    </source>
</evidence>
<dbReference type="PROSITE" id="PS50002">
    <property type="entry name" value="SH3"/>
    <property type="match status" value="1"/>
</dbReference>
<dbReference type="PANTHER" id="PTHR12287">
    <property type="entry name" value="EPIDERMAL GROWTH FACTOR RECEPTOR KINASE SUBSTRATE EPS8-RELATED PROTEIN"/>
    <property type="match status" value="1"/>
</dbReference>
<comment type="caution">
    <text evidence="5">The sequence shown here is derived from an EMBL/GenBank/DDBJ whole genome shotgun (WGS) entry which is preliminary data.</text>
</comment>
<dbReference type="InterPro" id="IPR001452">
    <property type="entry name" value="SH3_domain"/>
</dbReference>
<evidence type="ECO:0000256" key="1">
    <source>
        <dbReference type="ARBA" id="ARBA00022443"/>
    </source>
</evidence>
<accession>A0ABN8SXA3</accession>
<dbReference type="SUPFAM" id="SSF50044">
    <property type="entry name" value="SH3-domain"/>
    <property type="match status" value="1"/>
</dbReference>
<evidence type="ECO:0000313" key="6">
    <source>
        <dbReference type="Proteomes" id="UP001159427"/>
    </source>
</evidence>
<sequence>DYWVVQPDDDSGFQDDVSVAYGENSHNPVQITAYKTITWGCFTPKKQESKEREEKSRQKIGLSEWPARTESFLHRATKKIIGKTRRIIGNFKPEEEKKAATQKQQDTKLKENQTPQVVNIILPANSSTSINEDLVDDGKSRSSNSFQRVDLKRCSIRGLRDSVFLESRDSLSRVSLKFIDRQPMLRVLFEFQACDDDEIAVRRGELVKVLNKDDQDWWWVENAHGEQGFVPRNFLWPCGCYGKGSR</sequence>
<evidence type="ECO:0000313" key="5">
    <source>
        <dbReference type="EMBL" id="CAH3195293.1"/>
    </source>
</evidence>
<name>A0ABN8SXA3_9CNID</name>
<dbReference type="EMBL" id="CALNXI010004208">
    <property type="protein sequence ID" value="CAH3195293.1"/>
    <property type="molecule type" value="Genomic_DNA"/>
</dbReference>
<feature type="non-terminal residue" evidence="5">
    <location>
        <position position="1"/>
    </location>
</feature>
<dbReference type="InterPro" id="IPR039801">
    <property type="entry name" value="EPS8-like"/>
</dbReference>
<dbReference type="Pfam" id="PF07653">
    <property type="entry name" value="SH3_2"/>
    <property type="match status" value="1"/>
</dbReference>
<dbReference type="InterPro" id="IPR036028">
    <property type="entry name" value="SH3-like_dom_sf"/>
</dbReference>
<evidence type="ECO:0000259" key="4">
    <source>
        <dbReference type="PROSITE" id="PS50002"/>
    </source>
</evidence>
<feature type="region of interest" description="Disordered" evidence="3">
    <location>
        <begin position="91"/>
        <end position="111"/>
    </location>
</feature>
<dbReference type="Proteomes" id="UP001159427">
    <property type="component" value="Unassembled WGS sequence"/>
</dbReference>
<protein>
    <recommendedName>
        <fullName evidence="4">SH3 domain-containing protein</fullName>
    </recommendedName>
</protein>
<dbReference type="Gene3D" id="2.30.30.40">
    <property type="entry name" value="SH3 Domains"/>
    <property type="match status" value="1"/>
</dbReference>
<keyword evidence="6" id="KW-1185">Reference proteome</keyword>
<dbReference type="PRINTS" id="PR00452">
    <property type="entry name" value="SH3DOMAIN"/>
</dbReference>
<keyword evidence="1 2" id="KW-0728">SH3 domain</keyword>
<dbReference type="SMART" id="SM00326">
    <property type="entry name" value="SH3"/>
    <property type="match status" value="1"/>
</dbReference>
<dbReference type="CDD" id="cd00174">
    <property type="entry name" value="SH3"/>
    <property type="match status" value="1"/>
</dbReference>
<reference evidence="5 6" key="1">
    <citation type="submission" date="2022-05" db="EMBL/GenBank/DDBJ databases">
        <authorList>
            <consortium name="Genoscope - CEA"/>
            <person name="William W."/>
        </authorList>
    </citation>
    <scope>NUCLEOTIDE SEQUENCE [LARGE SCALE GENOMIC DNA]</scope>
</reference>
<proteinExistence type="predicted"/>
<feature type="domain" description="SH3" evidence="4">
    <location>
        <begin position="180"/>
        <end position="240"/>
    </location>
</feature>
<evidence type="ECO:0000256" key="3">
    <source>
        <dbReference type="SAM" id="MobiDB-lite"/>
    </source>
</evidence>
<dbReference type="PANTHER" id="PTHR12287:SF22">
    <property type="entry name" value="EPIDERMAL GROWTH FACTOR RECEPTOR KINASE SUBSTRATE 8-LIKE PROTEIN 3"/>
    <property type="match status" value="1"/>
</dbReference>
<organism evidence="5 6">
    <name type="scientific">Porites evermanni</name>
    <dbReference type="NCBI Taxonomy" id="104178"/>
    <lineage>
        <taxon>Eukaryota</taxon>
        <taxon>Metazoa</taxon>
        <taxon>Cnidaria</taxon>
        <taxon>Anthozoa</taxon>
        <taxon>Hexacorallia</taxon>
        <taxon>Scleractinia</taxon>
        <taxon>Fungiina</taxon>
        <taxon>Poritidae</taxon>
        <taxon>Porites</taxon>
    </lineage>
</organism>
<gene>
    <name evidence="5" type="ORF">PEVE_00029909</name>
</gene>
<feature type="compositionally biased region" description="Basic and acidic residues" evidence="3">
    <location>
        <begin position="92"/>
        <end position="111"/>
    </location>
</feature>